<dbReference type="AlphaFoldDB" id="A0AB39D685"/>
<gene>
    <name evidence="1" type="ORF">ABRZ09_12020</name>
</gene>
<evidence type="ECO:0000313" key="1">
    <source>
        <dbReference type="EMBL" id="XDJ49939.1"/>
    </source>
</evidence>
<dbReference type="EMBL" id="CP158255">
    <property type="protein sequence ID" value="XDJ49939.1"/>
    <property type="molecule type" value="Genomic_DNA"/>
</dbReference>
<reference evidence="1" key="1">
    <citation type="submission" date="2024-05" db="EMBL/GenBank/DDBJ databases">
        <authorList>
            <person name="Luo Y.-C."/>
            <person name="Nicholds J."/>
            <person name="Mortimer T."/>
            <person name="Maboni G."/>
        </authorList>
    </citation>
    <scope>NUCLEOTIDE SEQUENCE</scope>
    <source>
        <strain evidence="1">151108</strain>
    </source>
</reference>
<name>A0AB39D685_9BURK</name>
<sequence>MAIKIHKVPDHNRLITMDQCKEEIEFWEKKVATADRLGWDCHEVWANYLQKAEDQLIKINYHVIKQSTANIPIKAKRRHRPL</sequence>
<proteinExistence type="predicted"/>
<organism evidence="1">
    <name type="scientific">Castellaniella ginsengisoli</name>
    <dbReference type="NCBI Taxonomy" id="546114"/>
    <lineage>
        <taxon>Bacteria</taxon>
        <taxon>Pseudomonadati</taxon>
        <taxon>Pseudomonadota</taxon>
        <taxon>Betaproteobacteria</taxon>
        <taxon>Burkholderiales</taxon>
        <taxon>Alcaligenaceae</taxon>
        <taxon>Castellaniella</taxon>
    </lineage>
</organism>
<dbReference type="RefSeq" id="WP_368646849.1">
    <property type="nucleotide sequence ID" value="NZ_CP158255.1"/>
</dbReference>
<protein>
    <submittedName>
        <fullName evidence="1">Uncharacterized protein</fullName>
    </submittedName>
</protein>
<accession>A0AB39D685</accession>